<evidence type="ECO:0000256" key="1">
    <source>
        <dbReference type="SAM" id="MobiDB-lite"/>
    </source>
</evidence>
<proteinExistence type="predicted"/>
<feature type="compositionally biased region" description="Polar residues" evidence="1">
    <location>
        <begin position="89"/>
        <end position="106"/>
    </location>
</feature>
<dbReference type="Pfam" id="PF11905">
    <property type="entry name" value="DUF3425"/>
    <property type="match status" value="1"/>
</dbReference>
<reference evidence="3" key="1">
    <citation type="journal article" date="2017" name="Nat. Microbiol.">
        <title>Global analysis of biosynthetic gene clusters reveals vast potential of secondary metabolite production in Penicillium species.</title>
        <authorList>
            <person name="Nielsen J.C."/>
            <person name="Grijseels S."/>
            <person name="Prigent S."/>
            <person name="Ji B."/>
            <person name="Dainat J."/>
            <person name="Nielsen K.F."/>
            <person name="Frisvad J.C."/>
            <person name="Workman M."/>
            <person name="Nielsen J."/>
        </authorList>
    </citation>
    <scope>NUCLEOTIDE SEQUENCE [LARGE SCALE GENOMIC DNA]</scope>
    <source>
        <strain evidence="3">IBT 24891</strain>
    </source>
</reference>
<gene>
    <name evidence="2" type="ORF">PENSTE_c003G04550</name>
</gene>
<protein>
    <recommendedName>
        <fullName evidence="4">BZIP domain-containing protein</fullName>
    </recommendedName>
</protein>
<name>A0A1V6TQ77_9EURO</name>
<feature type="compositionally biased region" description="Polar residues" evidence="1">
    <location>
        <begin position="134"/>
        <end position="147"/>
    </location>
</feature>
<evidence type="ECO:0000313" key="3">
    <source>
        <dbReference type="Proteomes" id="UP000191285"/>
    </source>
</evidence>
<feature type="region of interest" description="Disordered" evidence="1">
    <location>
        <begin position="123"/>
        <end position="147"/>
    </location>
</feature>
<dbReference type="AlphaFoldDB" id="A0A1V6TQ77"/>
<feature type="region of interest" description="Disordered" evidence="1">
    <location>
        <begin position="1"/>
        <end position="27"/>
    </location>
</feature>
<accession>A0A1V6TQ77</accession>
<feature type="compositionally biased region" description="Basic and acidic residues" evidence="1">
    <location>
        <begin position="1"/>
        <end position="23"/>
    </location>
</feature>
<evidence type="ECO:0000313" key="2">
    <source>
        <dbReference type="EMBL" id="OQE28507.1"/>
    </source>
</evidence>
<keyword evidence="3" id="KW-1185">Reference proteome</keyword>
<dbReference type="Proteomes" id="UP000191285">
    <property type="component" value="Unassembled WGS sequence"/>
</dbReference>
<comment type="caution">
    <text evidence="2">The sequence shown here is derived from an EMBL/GenBank/DDBJ whole genome shotgun (WGS) entry which is preliminary data.</text>
</comment>
<dbReference type="InterPro" id="IPR021833">
    <property type="entry name" value="DUF3425"/>
</dbReference>
<sequence>MSDQSSAEKKRNRDRRAQQNLRDKKLRYTTKLEAQVAHCEQHHNDNGVQELLGTIDDLRRQNECLVARQKSLKLLINSWDEKPQDTKDSSSSPPRTLNTTSEQFDHSLLQTTYSPLEAVEPSKRDDYLTRHGTRSTSTIPSQQTPGVIHLTSMSSPWNELPLYSDKFTSIQTVSVPWLAHSKEITKCPDTPESPLDILYGSKTNLLANLIHIAMERRPIRDPERLAMGWITYHFTKWIIEPSPKTYANIAPFLRPFQEQFEIKHPIAVCCVPYRGVRANLIRQWSLYENNKDDLFGLFSCCIKVRWPWGVKILDRDEDNTLRIKPAFLETFMKEEGWGITQEFINKHPNLMVGVDLDSVVFDIV</sequence>
<evidence type="ECO:0008006" key="4">
    <source>
        <dbReference type="Google" id="ProtNLM"/>
    </source>
</evidence>
<dbReference type="PANTHER" id="PTHR37012">
    <property type="entry name" value="B-ZIP TRANSCRIPTION FACTOR (EUROFUNG)-RELATED"/>
    <property type="match status" value="1"/>
</dbReference>
<dbReference type="OrthoDB" id="4161589at2759"/>
<feature type="region of interest" description="Disordered" evidence="1">
    <location>
        <begin position="81"/>
        <end position="106"/>
    </location>
</feature>
<dbReference type="CDD" id="cd14688">
    <property type="entry name" value="bZIP_YAP"/>
    <property type="match status" value="1"/>
</dbReference>
<dbReference type="PANTHER" id="PTHR37012:SF6">
    <property type="entry name" value="BZIP TRANSCRIPTION FACTOR"/>
    <property type="match status" value="1"/>
</dbReference>
<organism evidence="2 3">
    <name type="scientific">Penicillium steckii</name>
    <dbReference type="NCBI Taxonomy" id="303698"/>
    <lineage>
        <taxon>Eukaryota</taxon>
        <taxon>Fungi</taxon>
        <taxon>Dikarya</taxon>
        <taxon>Ascomycota</taxon>
        <taxon>Pezizomycotina</taxon>
        <taxon>Eurotiomycetes</taxon>
        <taxon>Eurotiomycetidae</taxon>
        <taxon>Eurotiales</taxon>
        <taxon>Aspergillaceae</taxon>
        <taxon>Penicillium</taxon>
    </lineage>
</organism>
<dbReference type="Gene3D" id="1.20.5.170">
    <property type="match status" value="1"/>
</dbReference>
<dbReference type="EMBL" id="MLKD01000003">
    <property type="protein sequence ID" value="OQE28507.1"/>
    <property type="molecule type" value="Genomic_DNA"/>
</dbReference>